<proteinExistence type="predicted"/>
<protein>
    <submittedName>
        <fullName evidence="3">Transposase</fullName>
    </submittedName>
</protein>
<dbReference type="PANTHER" id="PTHR34611:SF2">
    <property type="entry name" value="INACTIVE RECOMBINATION-PROMOTING NUCLEASE-LIKE PROTEIN RPNE-RELATED"/>
    <property type="match status" value="1"/>
</dbReference>
<dbReference type="Pfam" id="PF04754">
    <property type="entry name" value="Transposase_31"/>
    <property type="match status" value="1"/>
</dbReference>
<evidence type="ECO:0000313" key="4">
    <source>
        <dbReference type="Proteomes" id="UP000475582"/>
    </source>
</evidence>
<dbReference type="PANTHER" id="PTHR34611">
    <property type="match status" value="1"/>
</dbReference>
<feature type="region of interest" description="Disordered" evidence="1">
    <location>
        <begin position="255"/>
        <end position="277"/>
    </location>
</feature>
<name>A0A6L6PRU4_9BURK</name>
<evidence type="ECO:0000256" key="1">
    <source>
        <dbReference type="SAM" id="MobiDB-lite"/>
    </source>
</evidence>
<dbReference type="Proteomes" id="UP000475582">
    <property type="component" value="Unassembled WGS sequence"/>
</dbReference>
<evidence type="ECO:0000259" key="2">
    <source>
        <dbReference type="Pfam" id="PF04754"/>
    </source>
</evidence>
<dbReference type="RefSeq" id="WP_155467047.1">
    <property type="nucleotide sequence ID" value="NZ_WNKY01000044.1"/>
</dbReference>
<dbReference type="EMBL" id="WNKY01000044">
    <property type="protein sequence ID" value="MTV40955.1"/>
    <property type="molecule type" value="Genomic_DNA"/>
</dbReference>
<gene>
    <name evidence="3" type="ORF">GM676_25665</name>
</gene>
<keyword evidence="4" id="KW-1185">Reference proteome</keyword>
<dbReference type="AlphaFoldDB" id="A0A6L6PRU4"/>
<evidence type="ECO:0000313" key="3">
    <source>
        <dbReference type="EMBL" id="MTV40955.1"/>
    </source>
</evidence>
<reference evidence="3 4" key="1">
    <citation type="submission" date="2019-11" db="EMBL/GenBank/DDBJ databases">
        <title>Type strains purchased from KCTC, JCM and DSMZ.</title>
        <authorList>
            <person name="Lu H."/>
        </authorList>
    </citation>
    <scope>NUCLEOTIDE SEQUENCE [LARGE SCALE GENOMIC DNA]</scope>
    <source>
        <strain evidence="3 4">KCTC 22382</strain>
    </source>
</reference>
<dbReference type="InterPro" id="IPR051699">
    <property type="entry name" value="Rpn/YhgA-like_nuclease"/>
</dbReference>
<comment type="caution">
    <text evidence="3">The sequence shown here is derived from an EMBL/GenBank/DDBJ whole genome shotgun (WGS) entry which is preliminary data.</text>
</comment>
<feature type="domain" description="Transposase (putative) YhgA-like" evidence="2">
    <location>
        <begin position="6"/>
        <end position="158"/>
    </location>
</feature>
<organism evidence="3 4">
    <name type="scientific">Duganella radicis</name>
    <dbReference type="NCBI Taxonomy" id="551988"/>
    <lineage>
        <taxon>Bacteria</taxon>
        <taxon>Pseudomonadati</taxon>
        <taxon>Pseudomonadota</taxon>
        <taxon>Betaproteobacteria</taxon>
        <taxon>Burkholderiales</taxon>
        <taxon>Oxalobacteraceae</taxon>
        <taxon>Telluria group</taxon>
        <taxon>Duganella</taxon>
    </lineage>
</organism>
<dbReference type="OrthoDB" id="932587at2"/>
<sequence>MTSATDALYKQLFSHPEIVRDLVAGFLPAAWARQLEVGAFERVNASYASEQGKTRHEDVVWRARIGGEWVYVYILLEFQSRPDKWMALRMQVYIGLLYQDLVAQHKLSKHGKLPPVLPIVLYHGRRPWRAATELAQLMLPAPDGLECFQARQRYLLIDQCHDGAHGDIVGLLFRVMSAVTESEVRSAATAFAQRVQRFDLASARASLMRWLRLTLQDDCGDSMMDREEDTLMPPNRKYRFEDVFTDEFFDRLLTGPDESREQGRQQGMQEGMREGRQQGMQEGMQLGERRALRQVLKDLMRGVDLPIGAVDEITSADCVQLRAWINALIGGASPRQLFAGG</sequence>
<dbReference type="InterPro" id="IPR006842">
    <property type="entry name" value="Transposase_31"/>
</dbReference>
<accession>A0A6L6PRU4</accession>